<dbReference type="AlphaFoldDB" id="A0AAE0XNA8"/>
<evidence type="ECO:0000256" key="1">
    <source>
        <dbReference type="SAM" id="MobiDB-lite"/>
    </source>
</evidence>
<feature type="region of interest" description="Disordered" evidence="1">
    <location>
        <begin position="1"/>
        <end position="58"/>
    </location>
</feature>
<gene>
    <name evidence="2" type="ORF">RRG08_057557</name>
</gene>
<proteinExistence type="predicted"/>
<protein>
    <submittedName>
        <fullName evidence="2">Uncharacterized protein</fullName>
    </submittedName>
</protein>
<comment type="caution">
    <text evidence="2">The sequence shown here is derived from an EMBL/GenBank/DDBJ whole genome shotgun (WGS) entry which is preliminary data.</text>
</comment>
<evidence type="ECO:0000313" key="3">
    <source>
        <dbReference type="Proteomes" id="UP001283361"/>
    </source>
</evidence>
<reference evidence="2" key="1">
    <citation type="journal article" date="2023" name="G3 (Bethesda)">
        <title>A reference genome for the long-term kleptoplast-retaining sea slug Elysia crispata morphotype clarki.</title>
        <authorList>
            <person name="Eastman K.E."/>
            <person name="Pendleton A.L."/>
            <person name="Shaikh M.A."/>
            <person name="Suttiyut T."/>
            <person name="Ogas R."/>
            <person name="Tomko P."/>
            <person name="Gavelis G."/>
            <person name="Widhalm J.R."/>
            <person name="Wisecaver J.H."/>
        </authorList>
    </citation>
    <scope>NUCLEOTIDE SEQUENCE</scope>
    <source>
        <strain evidence="2">ECLA1</strain>
    </source>
</reference>
<dbReference type="Proteomes" id="UP001283361">
    <property type="component" value="Unassembled WGS sequence"/>
</dbReference>
<keyword evidence="3" id="KW-1185">Reference proteome</keyword>
<dbReference type="EMBL" id="JAWDGP010008013">
    <property type="protein sequence ID" value="KAK3697336.1"/>
    <property type="molecule type" value="Genomic_DNA"/>
</dbReference>
<accession>A0AAE0XNA8</accession>
<sequence length="133" mass="14790">MPGRARNTDNYFTSPPDFTEGHIDQDPPLNIKPTLNPAHDPPRHPEQSTDQTPIERQGHVSLQEIVGRLTPLRPRDCRDLRLISRDVAMVRYRPWPAGYGGLCPGGACCDVGGVEEETGGVRRGWRERGILVA</sequence>
<evidence type="ECO:0000313" key="2">
    <source>
        <dbReference type="EMBL" id="KAK3697336.1"/>
    </source>
</evidence>
<organism evidence="2 3">
    <name type="scientific">Elysia crispata</name>
    <name type="common">lettuce slug</name>
    <dbReference type="NCBI Taxonomy" id="231223"/>
    <lineage>
        <taxon>Eukaryota</taxon>
        <taxon>Metazoa</taxon>
        <taxon>Spiralia</taxon>
        <taxon>Lophotrochozoa</taxon>
        <taxon>Mollusca</taxon>
        <taxon>Gastropoda</taxon>
        <taxon>Heterobranchia</taxon>
        <taxon>Euthyneura</taxon>
        <taxon>Panpulmonata</taxon>
        <taxon>Sacoglossa</taxon>
        <taxon>Placobranchoidea</taxon>
        <taxon>Plakobranchidae</taxon>
        <taxon>Elysia</taxon>
    </lineage>
</organism>
<name>A0AAE0XNA8_9GAST</name>